<dbReference type="Pfam" id="PF01408">
    <property type="entry name" value="GFO_IDH_MocA"/>
    <property type="match status" value="1"/>
</dbReference>
<dbReference type="InterPro" id="IPR000683">
    <property type="entry name" value="Gfo/Idh/MocA-like_OxRdtase_N"/>
</dbReference>
<dbReference type="InterPro" id="IPR050463">
    <property type="entry name" value="Gfo/Idh/MocA_oxidrdct_glycsds"/>
</dbReference>
<evidence type="ECO:0000313" key="4">
    <source>
        <dbReference type="EMBL" id="RIA44336.1"/>
    </source>
</evidence>
<dbReference type="InterPro" id="IPR036291">
    <property type="entry name" value="NAD(P)-bd_dom_sf"/>
</dbReference>
<organism evidence="4 5">
    <name type="scientific">Hephaestia caeni</name>
    <dbReference type="NCBI Taxonomy" id="645617"/>
    <lineage>
        <taxon>Bacteria</taxon>
        <taxon>Pseudomonadati</taxon>
        <taxon>Pseudomonadota</taxon>
        <taxon>Alphaproteobacteria</taxon>
        <taxon>Sphingomonadales</taxon>
        <taxon>Sphingomonadaceae</taxon>
        <taxon>Hephaestia</taxon>
    </lineage>
</organism>
<comment type="caution">
    <text evidence="4">The sequence shown here is derived from an EMBL/GenBank/DDBJ whole genome shotgun (WGS) entry which is preliminary data.</text>
</comment>
<evidence type="ECO:0000313" key="5">
    <source>
        <dbReference type="Proteomes" id="UP000266568"/>
    </source>
</evidence>
<evidence type="ECO:0000259" key="3">
    <source>
        <dbReference type="Pfam" id="PF22725"/>
    </source>
</evidence>
<dbReference type="PANTHER" id="PTHR43818">
    <property type="entry name" value="BCDNA.GH03377"/>
    <property type="match status" value="1"/>
</dbReference>
<dbReference type="Pfam" id="PF22725">
    <property type="entry name" value="GFO_IDH_MocA_C3"/>
    <property type="match status" value="1"/>
</dbReference>
<evidence type="ECO:0000259" key="2">
    <source>
        <dbReference type="Pfam" id="PF01408"/>
    </source>
</evidence>
<feature type="domain" description="Gfo/Idh/MocA-like oxidoreductase N-terminal" evidence="2">
    <location>
        <begin position="2"/>
        <end position="119"/>
    </location>
</feature>
<keyword evidence="1" id="KW-0560">Oxidoreductase</keyword>
<dbReference type="InterPro" id="IPR055170">
    <property type="entry name" value="GFO_IDH_MocA-like_dom"/>
</dbReference>
<dbReference type="Proteomes" id="UP000266568">
    <property type="component" value="Unassembled WGS sequence"/>
</dbReference>
<dbReference type="Gene3D" id="3.30.360.10">
    <property type="entry name" value="Dihydrodipicolinate Reductase, domain 2"/>
    <property type="match status" value="1"/>
</dbReference>
<reference evidence="4 5" key="1">
    <citation type="submission" date="2018-08" db="EMBL/GenBank/DDBJ databases">
        <title>Genomic Encyclopedia of Type Strains, Phase IV (KMG-IV): sequencing the most valuable type-strain genomes for metagenomic binning, comparative biology and taxonomic classification.</title>
        <authorList>
            <person name="Goeker M."/>
        </authorList>
    </citation>
    <scope>NUCLEOTIDE SEQUENCE [LARGE SCALE GENOMIC DNA]</scope>
    <source>
        <strain evidence="4 5">DSM 25527</strain>
    </source>
</reference>
<dbReference type="PANTHER" id="PTHR43818:SF11">
    <property type="entry name" value="BCDNA.GH03377"/>
    <property type="match status" value="1"/>
</dbReference>
<name>A0A397P440_9SPHN</name>
<feature type="domain" description="GFO/IDH/MocA-like oxidoreductase" evidence="3">
    <location>
        <begin position="128"/>
        <end position="234"/>
    </location>
</feature>
<gene>
    <name evidence="4" type="ORF">DFR49_2577</name>
</gene>
<accession>A0A397P440</accession>
<keyword evidence="5" id="KW-1185">Reference proteome</keyword>
<dbReference type="EMBL" id="QXDC01000003">
    <property type="protein sequence ID" value="RIA44336.1"/>
    <property type="molecule type" value="Genomic_DNA"/>
</dbReference>
<dbReference type="SUPFAM" id="SSF55347">
    <property type="entry name" value="Glyceraldehyde-3-phosphate dehydrogenase-like, C-terminal domain"/>
    <property type="match status" value="1"/>
</dbReference>
<dbReference type="AlphaFoldDB" id="A0A397P440"/>
<sequence length="398" mass="43226">MRLGIIGLGGAAKQMMPSFLSHPHVAITAAADSREEARRAFGAEFGARTHLTAEALCADPEVDVVYIATPHQMHRDHAALAARAGKHIIIEKPMALTLDECGDIIAAAKATGVHLLVGHTHSFNAPVLKMRSLICEGAIGPVSMINSWNYGNFLYRPRRPEELRTDAGGGIIYNQVPHQVDVVRLLGGGMVRSVRSMAWTLDPARPTEGAHVTFLQFENGSAASLAYSGYDYFDTDEFHYWIGELGEPKRPDRHAASRMTLEAIADTGSEVAAKAAGGFGGDRRLAVPPPDEWNHPHFGVTIVSGPDGDLRQTARGVTHYGRRGAVEHPLDPPRAFPDKSGVVYEMYDAFAGLRPILHDGAWGRATMEVSEAILRSAREGREIGMSHQVPVRDWGEPN</sequence>
<proteinExistence type="predicted"/>
<dbReference type="SUPFAM" id="SSF51735">
    <property type="entry name" value="NAD(P)-binding Rossmann-fold domains"/>
    <property type="match status" value="1"/>
</dbReference>
<dbReference type="GO" id="GO:0016491">
    <property type="term" value="F:oxidoreductase activity"/>
    <property type="evidence" value="ECO:0007669"/>
    <property type="project" value="UniProtKB-KW"/>
</dbReference>
<protein>
    <submittedName>
        <fullName evidence="4">4,5-dihydroxyphthalate dehydrogenase</fullName>
    </submittedName>
</protein>
<evidence type="ECO:0000256" key="1">
    <source>
        <dbReference type="ARBA" id="ARBA00023002"/>
    </source>
</evidence>
<dbReference type="GO" id="GO:0000166">
    <property type="term" value="F:nucleotide binding"/>
    <property type="evidence" value="ECO:0007669"/>
    <property type="project" value="InterPro"/>
</dbReference>
<dbReference type="Gene3D" id="3.40.50.720">
    <property type="entry name" value="NAD(P)-binding Rossmann-like Domain"/>
    <property type="match status" value="1"/>
</dbReference>